<organism evidence="1 2">
    <name type="scientific">Chitinophaga caeni</name>
    <dbReference type="NCBI Taxonomy" id="2029983"/>
    <lineage>
        <taxon>Bacteria</taxon>
        <taxon>Pseudomonadati</taxon>
        <taxon>Bacteroidota</taxon>
        <taxon>Chitinophagia</taxon>
        <taxon>Chitinophagales</taxon>
        <taxon>Chitinophagaceae</taxon>
        <taxon>Chitinophaga</taxon>
    </lineage>
</organism>
<reference evidence="1 2" key="1">
    <citation type="submission" date="2017-10" db="EMBL/GenBank/DDBJ databases">
        <title>Paenichitinophaga pekingensis gen. nov., sp. nov., isolated from activated sludge.</title>
        <authorList>
            <person name="Jin D."/>
            <person name="Kong X."/>
            <person name="Deng Y."/>
            <person name="Bai Z."/>
        </authorList>
    </citation>
    <scope>NUCLEOTIDE SEQUENCE [LARGE SCALE GENOMIC DNA]</scope>
    <source>
        <strain evidence="1 2">13</strain>
    </source>
</reference>
<sequence length="123" mass="13861">MSKIFGAQAKVFMKYEDNLEGLSKVLSKGLLLSNFTVKFREEPPYELTGSCEALGFEIWLNEASIIPGYGYVIEMQTELSSDELSLGQMHDLSLWLARFISKMCDINTCVLDSSANLLFFNVE</sequence>
<dbReference type="RefSeq" id="WP_098194595.1">
    <property type="nucleotide sequence ID" value="NZ_CP023777.1"/>
</dbReference>
<dbReference type="Proteomes" id="UP000220133">
    <property type="component" value="Chromosome"/>
</dbReference>
<gene>
    <name evidence="1" type="ORF">COR50_14175</name>
</gene>
<name>A0A291QW75_9BACT</name>
<dbReference type="KEGG" id="cbae:COR50_14175"/>
<accession>A0A291QW75</accession>
<protein>
    <submittedName>
        <fullName evidence="1">Uncharacterized protein</fullName>
    </submittedName>
</protein>
<dbReference type="EMBL" id="CP023777">
    <property type="protein sequence ID" value="ATL48218.1"/>
    <property type="molecule type" value="Genomic_DNA"/>
</dbReference>
<evidence type="ECO:0000313" key="1">
    <source>
        <dbReference type="EMBL" id="ATL48218.1"/>
    </source>
</evidence>
<dbReference type="AlphaFoldDB" id="A0A291QW75"/>
<dbReference type="OrthoDB" id="1493823at2"/>
<proteinExistence type="predicted"/>
<evidence type="ECO:0000313" key="2">
    <source>
        <dbReference type="Proteomes" id="UP000220133"/>
    </source>
</evidence>
<keyword evidence="2" id="KW-1185">Reference proteome</keyword>